<feature type="region of interest" description="Disordered" evidence="5">
    <location>
        <begin position="278"/>
        <end position="299"/>
    </location>
</feature>
<feature type="compositionally biased region" description="Acidic residues" evidence="5">
    <location>
        <begin position="284"/>
        <end position="299"/>
    </location>
</feature>
<sequence>MTESEIIRVLEAALLCADEPMTVEQLGMLFGESAPGGSPMRQHLEALQQAWADKGLELVCLSSGWRFQSRPEMQRYLERLSPEKPPRYSRAVLETLAIIAWRQPVTRGDIEDIRGVTVSSQIVKTLEERGWIEVLGHRDAPGRPALLGTTSQFLDDLGLKALDELPELETHEGVAALAGLNFEEVSQAMAETSGDAEGAVADAASPEGEAASAANDTEAEAGAEPESEAEASPAAMVSGAEISEADPAFAETPGSSAAGRAGEIATGAEALDEIAASEARVAGEPDEDMAAEQEYDEKD</sequence>
<keyword evidence="2" id="KW-0132">Cell division</keyword>
<dbReference type="Pfam" id="PF04079">
    <property type="entry name" value="SMC_ScpB"/>
    <property type="match status" value="1"/>
</dbReference>
<dbReference type="EMBL" id="QEKO01000008">
    <property type="protein sequence ID" value="PVY60524.1"/>
    <property type="molecule type" value="Genomic_DNA"/>
</dbReference>
<evidence type="ECO:0000313" key="6">
    <source>
        <dbReference type="EMBL" id="PVY60524.1"/>
    </source>
</evidence>
<comment type="caution">
    <text evidence="6">The sequence shown here is derived from an EMBL/GenBank/DDBJ whole genome shotgun (WGS) entry which is preliminary data.</text>
</comment>
<dbReference type="InterPro" id="IPR005234">
    <property type="entry name" value="ScpB_csome_segregation"/>
</dbReference>
<dbReference type="InterPro" id="IPR036388">
    <property type="entry name" value="WH-like_DNA-bd_sf"/>
</dbReference>
<feature type="compositionally biased region" description="Acidic residues" evidence="5">
    <location>
        <begin position="217"/>
        <end position="229"/>
    </location>
</feature>
<evidence type="ECO:0000256" key="4">
    <source>
        <dbReference type="ARBA" id="ARBA00023306"/>
    </source>
</evidence>
<accession>A0A2U1CHW8</accession>
<keyword evidence="7" id="KW-1185">Reference proteome</keyword>
<protein>
    <submittedName>
        <fullName evidence="6">Condensin subunit ScpB</fullName>
    </submittedName>
</protein>
<keyword evidence="1" id="KW-0963">Cytoplasm</keyword>
<dbReference type="AlphaFoldDB" id="A0A2U1CHW8"/>
<dbReference type="PANTHER" id="PTHR34298:SF2">
    <property type="entry name" value="SEGREGATION AND CONDENSATION PROTEIN B"/>
    <property type="match status" value="1"/>
</dbReference>
<evidence type="ECO:0000256" key="3">
    <source>
        <dbReference type="ARBA" id="ARBA00022829"/>
    </source>
</evidence>
<dbReference type="OrthoDB" id="9806226at2"/>
<keyword evidence="3" id="KW-0159">Chromosome partition</keyword>
<keyword evidence="4" id="KW-0131">Cell cycle</keyword>
<dbReference type="NCBIfam" id="TIGR00281">
    <property type="entry name" value="SMC-Scp complex subunit ScpB"/>
    <property type="match status" value="1"/>
</dbReference>
<dbReference type="InterPro" id="IPR036390">
    <property type="entry name" value="WH_DNA-bd_sf"/>
</dbReference>
<dbReference type="PANTHER" id="PTHR34298">
    <property type="entry name" value="SEGREGATION AND CONDENSATION PROTEIN B"/>
    <property type="match status" value="1"/>
</dbReference>
<dbReference type="Proteomes" id="UP000246145">
    <property type="component" value="Unassembled WGS sequence"/>
</dbReference>
<dbReference type="SUPFAM" id="SSF46785">
    <property type="entry name" value="Winged helix' DNA-binding domain"/>
    <property type="match status" value="2"/>
</dbReference>
<proteinExistence type="predicted"/>
<dbReference type="STRING" id="1231391.GCA_000308195_01886"/>
<gene>
    <name evidence="6" type="ORF">C7440_3561</name>
</gene>
<name>A0A2U1CHW8_9BURK</name>
<feature type="compositionally biased region" description="Low complexity" evidence="5">
    <location>
        <begin position="199"/>
        <end position="216"/>
    </location>
</feature>
<dbReference type="Gene3D" id="1.10.10.10">
    <property type="entry name" value="Winged helix-like DNA-binding domain superfamily/Winged helix DNA-binding domain"/>
    <property type="match status" value="2"/>
</dbReference>
<dbReference type="GO" id="GO:0051304">
    <property type="term" value="P:chromosome separation"/>
    <property type="evidence" value="ECO:0007669"/>
    <property type="project" value="InterPro"/>
</dbReference>
<evidence type="ECO:0000256" key="1">
    <source>
        <dbReference type="ARBA" id="ARBA00022490"/>
    </source>
</evidence>
<evidence type="ECO:0000256" key="5">
    <source>
        <dbReference type="SAM" id="MobiDB-lite"/>
    </source>
</evidence>
<organism evidence="6 7">
    <name type="scientific">Pusillimonas noertemannii</name>
    <dbReference type="NCBI Taxonomy" id="305977"/>
    <lineage>
        <taxon>Bacteria</taxon>
        <taxon>Pseudomonadati</taxon>
        <taxon>Pseudomonadota</taxon>
        <taxon>Betaproteobacteria</taxon>
        <taxon>Burkholderiales</taxon>
        <taxon>Alcaligenaceae</taxon>
        <taxon>Pusillimonas</taxon>
    </lineage>
</organism>
<evidence type="ECO:0000256" key="2">
    <source>
        <dbReference type="ARBA" id="ARBA00022618"/>
    </source>
</evidence>
<evidence type="ECO:0000313" key="7">
    <source>
        <dbReference type="Proteomes" id="UP000246145"/>
    </source>
</evidence>
<dbReference type="GO" id="GO:0051301">
    <property type="term" value="P:cell division"/>
    <property type="evidence" value="ECO:0007669"/>
    <property type="project" value="UniProtKB-KW"/>
</dbReference>
<reference evidence="6 7" key="1">
    <citation type="submission" date="2018-04" db="EMBL/GenBank/DDBJ databases">
        <title>Genomic Encyclopedia of Type Strains, Phase IV (KMG-IV): sequencing the most valuable type-strain genomes for metagenomic binning, comparative biology and taxonomic classification.</title>
        <authorList>
            <person name="Goeker M."/>
        </authorList>
    </citation>
    <scope>NUCLEOTIDE SEQUENCE [LARGE SCALE GENOMIC DNA]</scope>
    <source>
        <strain evidence="6 7">DSM 10065</strain>
    </source>
</reference>
<feature type="region of interest" description="Disordered" evidence="5">
    <location>
        <begin position="189"/>
        <end position="265"/>
    </location>
</feature>